<dbReference type="AlphaFoldDB" id="A0AAN7MKS6"/>
<evidence type="ECO:0000313" key="3">
    <source>
        <dbReference type="Proteomes" id="UP001346149"/>
    </source>
</evidence>
<feature type="region of interest" description="Disordered" evidence="1">
    <location>
        <begin position="1"/>
        <end position="67"/>
    </location>
</feature>
<dbReference type="EMBL" id="JAXQNO010000003">
    <property type="protein sequence ID" value="KAK4801157.1"/>
    <property type="molecule type" value="Genomic_DNA"/>
</dbReference>
<evidence type="ECO:0000313" key="2">
    <source>
        <dbReference type="EMBL" id="KAK4801157.1"/>
    </source>
</evidence>
<keyword evidence="3" id="KW-1185">Reference proteome</keyword>
<organism evidence="2 3">
    <name type="scientific">Trapa natans</name>
    <name type="common">Water chestnut</name>
    <dbReference type="NCBI Taxonomy" id="22666"/>
    <lineage>
        <taxon>Eukaryota</taxon>
        <taxon>Viridiplantae</taxon>
        <taxon>Streptophyta</taxon>
        <taxon>Embryophyta</taxon>
        <taxon>Tracheophyta</taxon>
        <taxon>Spermatophyta</taxon>
        <taxon>Magnoliopsida</taxon>
        <taxon>eudicotyledons</taxon>
        <taxon>Gunneridae</taxon>
        <taxon>Pentapetalae</taxon>
        <taxon>rosids</taxon>
        <taxon>malvids</taxon>
        <taxon>Myrtales</taxon>
        <taxon>Lythraceae</taxon>
        <taxon>Trapa</taxon>
    </lineage>
</organism>
<dbReference type="Proteomes" id="UP001346149">
    <property type="component" value="Unassembled WGS sequence"/>
</dbReference>
<comment type="caution">
    <text evidence="2">The sequence shown here is derived from an EMBL/GenBank/DDBJ whole genome shotgun (WGS) entry which is preliminary data.</text>
</comment>
<feature type="compositionally biased region" description="Polar residues" evidence="1">
    <location>
        <begin position="44"/>
        <end position="53"/>
    </location>
</feature>
<gene>
    <name evidence="2" type="ORF">SAY86_021644</name>
</gene>
<reference evidence="2 3" key="1">
    <citation type="journal article" date="2023" name="Hortic Res">
        <title>Pangenome of water caltrop reveals structural variations and asymmetric subgenome divergence after allopolyploidization.</title>
        <authorList>
            <person name="Zhang X."/>
            <person name="Chen Y."/>
            <person name="Wang L."/>
            <person name="Yuan Y."/>
            <person name="Fang M."/>
            <person name="Shi L."/>
            <person name="Lu R."/>
            <person name="Comes H.P."/>
            <person name="Ma Y."/>
            <person name="Chen Y."/>
            <person name="Huang G."/>
            <person name="Zhou Y."/>
            <person name="Zheng Z."/>
            <person name="Qiu Y."/>
        </authorList>
    </citation>
    <scope>NUCLEOTIDE SEQUENCE [LARGE SCALE GENOMIC DNA]</scope>
    <source>
        <strain evidence="2">F231</strain>
    </source>
</reference>
<evidence type="ECO:0000256" key="1">
    <source>
        <dbReference type="SAM" id="MobiDB-lite"/>
    </source>
</evidence>
<proteinExistence type="predicted"/>
<sequence length="67" mass="7737">MEIQADSSHQEREGKNRGKNWTGRSKSMAPYYTSQEGVRRQSTHTRQVVQWTQKLGERERGVSESGN</sequence>
<feature type="compositionally biased region" description="Basic and acidic residues" evidence="1">
    <location>
        <begin position="55"/>
        <end position="67"/>
    </location>
</feature>
<accession>A0AAN7MKS6</accession>
<protein>
    <submittedName>
        <fullName evidence="2">Uncharacterized protein</fullName>
    </submittedName>
</protein>
<name>A0AAN7MKS6_TRANT</name>